<accession>A0ACB7EMZ3</accession>
<protein>
    <submittedName>
        <fullName evidence="1">Uncharacterized protein</fullName>
    </submittedName>
</protein>
<comment type="caution">
    <text evidence="1">The sequence shown here is derived from an EMBL/GenBank/DDBJ whole genome shotgun (WGS) entry which is preliminary data.</text>
</comment>
<evidence type="ECO:0000313" key="1">
    <source>
        <dbReference type="EMBL" id="KAG8003460.1"/>
    </source>
</evidence>
<dbReference type="Proteomes" id="UP000805704">
    <property type="component" value="Chromosome 4"/>
</dbReference>
<dbReference type="EMBL" id="CM024792">
    <property type="protein sequence ID" value="KAG8003460.1"/>
    <property type="molecule type" value="Genomic_DNA"/>
</dbReference>
<proteinExistence type="predicted"/>
<gene>
    <name evidence="1" type="ORF">GBF38_018594</name>
</gene>
<evidence type="ECO:0000313" key="2">
    <source>
        <dbReference type="Proteomes" id="UP000805704"/>
    </source>
</evidence>
<name>A0ACB7EMZ3_NIBAL</name>
<sequence length="72" mass="7829">MSPEDPVTSNDLPPPSNVTYEEASLSTIESDRNPGRLPGLSTQLSTSHIFIFKGSKIDVLVYAPFLPLTEPL</sequence>
<organism evidence="1 2">
    <name type="scientific">Nibea albiflora</name>
    <name type="common">Yellow drum</name>
    <name type="synonym">Corvina albiflora</name>
    <dbReference type="NCBI Taxonomy" id="240163"/>
    <lineage>
        <taxon>Eukaryota</taxon>
        <taxon>Metazoa</taxon>
        <taxon>Chordata</taxon>
        <taxon>Craniata</taxon>
        <taxon>Vertebrata</taxon>
        <taxon>Euteleostomi</taxon>
        <taxon>Actinopterygii</taxon>
        <taxon>Neopterygii</taxon>
        <taxon>Teleostei</taxon>
        <taxon>Neoteleostei</taxon>
        <taxon>Acanthomorphata</taxon>
        <taxon>Eupercaria</taxon>
        <taxon>Sciaenidae</taxon>
        <taxon>Nibea</taxon>
    </lineage>
</organism>
<keyword evidence="2" id="KW-1185">Reference proteome</keyword>
<reference evidence="1" key="1">
    <citation type="submission" date="2020-04" db="EMBL/GenBank/DDBJ databases">
        <title>A chromosome-scale assembly and high-density genetic map of the yellow drum (Nibea albiflora) genome.</title>
        <authorList>
            <person name="Xu D."/>
            <person name="Zhang W."/>
            <person name="Chen R."/>
            <person name="Tan P."/>
            <person name="Wang L."/>
            <person name="Song H."/>
            <person name="Tian L."/>
            <person name="Zhu Q."/>
            <person name="Wang B."/>
        </authorList>
    </citation>
    <scope>NUCLEOTIDE SEQUENCE</scope>
    <source>
        <strain evidence="1">ZJHYS-2018</strain>
    </source>
</reference>